<feature type="non-terminal residue" evidence="1">
    <location>
        <position position="1"/>
    </location>
</feature>
<proteinExistence type="predicted"/>
<dbReference type="OrthoDB" id="46529at2759"/>
<accession>A0A0J7JV42</accession>
<dbReference type="Proteomes" id="UP000036403">
    <property type="component" value="Unassembled WGS sequence"/>
</dbReference>
<name>A0A0J7JV42_LASNI</name>
<protein>
    <submittedName>
        <fullName evidence="1">Ring finger-like protein</fullName>
    </submittedName>
</protein>
<dbReference type="Pfam" id="PF00023">
    <property type="entry name" value="Ank"/>
    <property type="match status" value="1"/>
</dbReference>
<dbReference type="STRING" id="67767.A0A0J7JV42"/>
<sequence>QPARALHVMCSEGDVAGIVELLRHVHDQVSDVRALVRYQDPLAEMKSGLHLAVENGHEDIVWLLLWLSSTLPTEAFPLPGRQAVESLGLGRLSLQPDDDIRGLLDGRGRTAEGIAQQDPGPCSYLRGNIRPCKAGMKAAGLAEHSRFEAWQGSGTEGKVVISCSSRGTAY</sequence>
<dbReference type="PaxDb" id="67767-A0A0J7JV42"/>
<dbReference type="AlphaFoldDB" id="A0A0J7JV42"/>
<gene>
    <name evidence="1" type="ORF">RF55_24205</name>
</gene>
<keyword evidence="2" id="KW-1185">Reference proteome</keyword>
<dbReference type="EMBL" id="LBMM01028468">
    <property type="protein sequence ID" value="KMQ82093.1"/>
    <property type="molecule type" value="Genomic_DNA"/>
</dbReference>
<dbReference type="InterPro" id="IPR002110">
    <property type="entry name" value="Ankyrin_rpt"/>
</dbReference>
<organism evidence="1 2">
    <name type="scientific">Lasius niger</name>
    <name type="common">Black garden ant</name>
    <dbReference type="NCBI Taxonomy" id="67767"/>
    <lineage>
        <taxon>Eukaryota</taxon>
        <taxon>Metazoa</taxon>
        <taxon>Ecdysozoa</taxon>
        <taxon>Arthropoda</taxon>
        <taxon>Hexapoda</taxon>
        <taxon>Insecta</taxon>
        <taxon>Pterygota</taxon>
        <taxon>Neoptera</taxon>
        <taxon>Endopterygota</taxon>
        <taxon>Hymenoptera</taxon>
        <taxon>Apocrita</taxon>
        <taxon>Aculeata</taxon>
        <taxon>Formicoidea</taxon>
        <taxon>Formicidae</taxon>
        <taxon>Formicinae</taxon>
        <taxon>Lasius</taxon>
        <taxon>Lasius</taxon>
    </lineage>
</organism>
<dbReference type="InterPro" id="IPR036770">
    <property type="entry name" value="Ankyrin_rpt-contain_sf"/>
</dbReference>
<evidence type="ECO:0000313" key="1">
    <source>
        <dbReference type="EMBL" id="KMQ82093.1"/>
    </source>
</evidence>
<reference evidence="1 2" key="1">
    <citation type="submission" date="2015-04" db="EMBL/GenBank/DDBJ databases">
        <title>Lasius niger genome sequencing.</title>
        <authorList>
            <person name="Konorov E.A."/>
            <person name="Nikitin M.A."/>
            <person name="Kirill M.V."/>
            <person name="Chang P."/>
        </authorList>
    </citation>
    <scope>NUCLEOTIDE SEQUENCE [LARGE SCALE GENOMIC DNA]</scope>
    <source>
        <tissue evidence="1">Whole</tissue>
    </source>
</reference>
<dbReference type="Gene3D" id="1.25.40.20">
    <property type="entry name" value="Ankyrin repeat-containing domain"/>
    <property type="match status" value="1"/>
</dbReference>
<comment type="caution">
    <text evidence="1">The sequence shown here is derived from an EMBL/GenBank/DDBJ whole genome shotgun (WGS) entry which is preliminary data.</text>
</comment>
<evidence type="ECO:0000313" key="2">
    <source>
        <dbReference type="Proteomes" id="UP000036403"/>
    </source>
</evidence>